<evidence type="ECO:0000256" key="2">
    <source>
        <dbReference type="ARBA" id="ARBA00009425"/>
    </source>
</evidence>
<comment type="caution">
    <text evidence="9">The sequence shown here is derived from an EMBL/GenBank/DDBJ whole genome shotgun (WGS) entry which is preliminary data.</text>
</comment>
<evidence type="ECO:0000256" key="3">
    <source>
        <dbReference type="ARBA" id="ARBA00022475"/>
    </source>
</evidence>
<evidence type="ECO:0000313" key="10">
    <source>
        <dbReference type="Proteomes" id="UP001595478"/>
    </source>
</evidence>
<dbReference type="PANTHER" id="PTHR33932">
    <property type="entry name" value="NA(+)/H(+) ANTIPORTER SUBUNIT B"/>
    <property type="match status" value="1"/>
</dbReference>
<dbReference type="EMBL" id="JBHRSW010000050">
    <property type="protein sequence ID" value="MFC3123405.1"/>
    <property type="molecule type" value="Genomic_DNA"/>
</dbReference>
<reference evidence="10" key="1">
    <citation type="journal article" date="2019" name="Int. J. Syst. Evol. Microbiol.">
        <title>The Global Catalogue of Microorganisms (GCM) 10K type strain sequencing project: providing services to taxonomists for standard genome sequencing and annotation.</title>
        <authorList>
            <consortium name="The Broad Institute Genomics Platform"/>
            <consortium name="The Broad Institute Genome Sequencing Center for Infectious Disease"/>
            <person name="Wu L."/>
            <person name="Ma J."/>
        </authorList>
    </citation>
    <scope>NUCLEOTIDE SEQUENCE [LARGE SCALE GENOMIC DNA]</scope>
    <source>
        <strain evidence="10">KCTC 52473</strain>
    </source>
</reference>
<keyword evidence="4 7" id="KW-0812">Transmembrane</keyword>
<keyword evidence="10" id="KW-1185">Reference proteome</keyword>
<dbReference type="Pfam" id="PF04039">
    <property type="entry name" value="MnhB"/>
    <property type="match status" value="1"/>
</dbReference>
<comment type="subcellular location">
    <subcellularLocation>
        <location evidence="1">Cell membrane</location>
        <topology evidence="1">Multi-pass membrane protein</topology>
    </subcellularLocation>
</comment>
<sequence length="140" mass="14832">MGNDLVLRVVTKWLSPIIILFALYVQFHGDYSPGGGFQAGVIFSSAILLYALTYGLDAALKVIPETALKICASLGVLLYAGVGVVSMLKGGNFLNYSVLLSDPVAGQHIGIIVIELGVGITVASVMILLFFTFARRVAPE</sequence>
<comment type="similarity">
    <text evidence="2">Belongs to the CPA3 antiporters (TC 2.A.63) subunit B family.</text>
</comment>
<organism evidence="9 10">
    <name type="scientific">Agaribacter flavus</name>
    <dbReference type="NCBI Taxonomy" id="1902781"/>
    <lineage>
        <taxon>Bacteria</taxon>
        <taxon>Pseudomonadati</taxon>
        <taxon>Pseudomonadota</taxon>
        <taxon>Gammaproteobacteria</taxon>
        <taxon>Alteromonadales</taxon>
        <taxon>Alteromonadaceae</taxon>
        <taxon>Agaribacter</taxon>
    </lineage>
</organism>
<dbReference type="Proteomes" id="UP001595478">
    <property type="component" value="Unassembled WGS sequence"/>
</dbReference>
<evidence type="ECO:0000256" key="5">
    <source>
        <dbReference type="ARBA" id="ARBA00022989"/>
    </source>
</evidence>
<dbReference type="PANTHER" id="PTHR33932:SF4">
    <property type="entry name" value="NA(+)_H(+) ANTIPORTER SUBUNIT B"/>
    <property type="match status" value="1"/>
</dbReference>
<dbReference type="RefSeq" id="WP_376921525.1">
    <property type="nucleotide sequence ID" value="NZ_JBHRSW010000050.1"/>
</dbReference>
<keyword evidence="3" id="KW-1003">Cell membrane</keyword>
<gene>
    <name evidence="9" type="ORF">ACFOHL_17435</name>
</gene>
<protein>
    <submittedName>
        <fullName evidence="9">Na(+)/H(+) antiporter subunit B</fullName>
    </submittedName>
</protein>
<keyword evidence="5 7" id="KW-1133">Transmembrane helix</keyword>
<dbReference type="InterPro" id="IPR050622">
    <property type="entry name" value="CPA3_antiporter_subunitB"/>
</dbReference>
<evidence type="ECO:0000256" key="4">
    <source>
        <dbReference type="ARBA" id="ARBA00022692"/>
    </source>
</evidence>
<proteinExistence type="inferred from homology"/>
<feature type="domain" description="Na+/H+ antiporter MnhB subunit-related protein" evidence="8">
    <location>
        <begin position="6"/>
        <end position="127"/>
    </location>
</feature>
<evidence type="ECO:0000256" key="6">
    <source>
        <dbReference type="ARBA" id="ARBA00023136"/>
    </source>
</evidence>
<dbReference type="NCBIfam" id="NF009162">
    <property type="entry name" value="PRK12508.1"/>
    <property type="match status" value="1"/>
</dbReference>
<evidence type="ECO:0000313" key="9">
    <source>
        <dbReference type="EMBL" id="MFC3123405.1"/>
    </source>
</evidence>
<evidence type="ECO:0000256" key="1">
    <source>
        <dbReference type="ARBA" id="ARBA00004651"/>
    </source>
</evidence>
<evidence type="ECO:0000259" key="8">
    <source>
        <dbReference type="Pfam" id="PF04039"/>
    </source>
</evidence>
<feature type="transmembrane region" description="Helical" evidence="7">
    <location>
        <begin position="5"/>
        <end position="25"/>
    </location>
</feature>
<feature type="transmembrane region" description="Helical" evidence="7">
    <location>
        <begin position="108"/>
        <end position="134"/>
    </location>
</feature>
<dbReference type="InterPro" id="IPR007182">
    <property type="entry name" value="MnhB"/>
</dbReference>
<evidence type="ECO:0000256" key="7">
    <source>
        <dbReference type="SAM" id="Phobius"/>
    </source>
</evidence>
<accession>A0ABV7FTA7</accession>
<feature type="transmembrane region" description="Helical" evidence="7">
    <location>
        <begin position="37"/>
        <end position="56"/>
    </location>
</feature>
<feature type="transmembrane region" description="Helical" evidence="7">
    <location>
        <begin position="68"/>
        <end position="88"/>
    </location>
</feature>
<name>A0ABV7FTA7_9ALTE</name>
<keyword evidence="6 7" id="KW-0472">Membrane</keyword>